<reference evidence="2 3" key="1">
    <citation type="submission" date="2014-10" db="EMBL/GenBank/DDBJ databases">
        <title>Draft genome of the hookworm Ancylostoma caninum.</title>
        <authorList>
            <person name="Mitreva M."/>
        </authorList>
    </citation>
    <scope>NUCLEOTIDE SEQUENCE [LARGE SCALE GENOMIC DNA]</scope>
    <source>
        <strain evidence="2 3">Baltimore</strain>
    </source>
</reference>
<gene>
    <name evidence="2" type="ORF">ANCCAN_04261</name>
</gene>
<evidence type="ECO:0000313" key="3">
    <source>
        <dbReference type="Proteomes" id="UP000252519"/>
    </source>
</evidence>
<keyword evidence="3" id="KW-1185">Reference proteome</keyword>
<name>A0A368H303_ANCCA</name>
<dbReference type="AlphaFoldDB" id="A0A368H303"/>
<keyword evidence="1" id="KW-1133">Transmembrane helix</keyword>
<evidence type="ECO:0000313" key="2">
    <source>
        <dbReference type="EMBL" id="RCN49637.1"/>
    </source>
</evidence>
<dbReference type="Proteomes" id="UP000252519">
    <property type="component" value="Unassembled WGS sequence"/>
</dbReference>
<proteinExistence type="predicted"/>
<evidence type="ECO:0000256" key="1">
    <source>
        <dbReference type="SAM" id="Phobius"/>
    </source>
</evidence>
<comment type="caution">
    <text evidence="2">The sequence shown here is derived from an EMBL/GenBank/DDBJ whole genome shotgun (WGS) entry which is preliminary data.</text>
</comment>
<protein>
    <submittedName>
        <fullName evidence="2">Uncharacterized protein</fullName>
    </submittedName>
</protein>
<keyword evidence="1" id="KW-0472">Membrane</keyword>
<dbReference type="EMBL" id="JOJR01000031">
    <property type="protein sequence ID" value="RCN49637.1"/>
    <property type="molecule type" value="Genomic_DNA"/>
</dbReference>
<accession>A0A368H303</accession>
<organism evidence="2 3">
    <name type="scientific">Ancylostoma caninum</name>
    <name type="common">Dog hookworm</name>
    <dbReference type="NCBI Taxonomy" id="29170"/>
    <lineage>
        <taxon>Eukaryota</taxon>
        <taxon>Metazoa</taxon>
        <taxon>Ecdysozoa</taxon>
        <taxon>Nematoda</taxon>
        <taxon>Chromadorea</taxon>
        <taxon>Rhabditida</taxon>
        <taxon>Rhabditina</taxon>
        <taxon>Rhabditomorpha</taxon>
        <taxon>Strongyloidea</taxon>
        <taxon>Ancylostomatidae</taxon>
        <taxon>Ancylostomatinae</taxon>
        <taxon>Ancylostoma</taxon>
    </lineage>
</organism>
<keyword evidence="1" id="KW-0812">Transmembrane</keyword>
<feature type="transmembrane region" description="Helical" evidence="1">
    <location>
        <begin position="20"/>
        <end position="41"/>
    </location>
</feature>
<dbReference type="OrthoDB" id="5983600at2759"/>
<sequence>MSPNEVFWKQLHEYLEAYGVTMVVVTISSGLLIGYFLHYIMNVRPLKLKLKMEKLDESAGEDELKRNTFVFI</sequence>